<organism evidence="7 8">
    <name type="scientific">Gigaspora margarita</name>
    <dbReference type="NCBI Taxonomy" id="4874"/>
    <lineage>
        <taxon>Eukaryota</taxon>
        <taxon>Fungi</taxon>
        <taxon>Fungi incertae sedis</taxon>
        <taxon>Mucoromycota</taxon>
        <taxon>Glomeromycotina</taxon>
        <taxon>Glomeromycetes</taxon>
        <taxon>Diversisporales</taxon>
        <taxon>Gigasporaceae</taxon>
        <taxon>Gigaspora</taxon>
    </lineage>
</organism>
<dbReference type="InterPro" id="IPR052035">
    <property type="entry name" value="ZnF_BED_domain_contain"/>
</dbReference>
<dbReference type="SUPFAM" id="SSF53098">
    <property type="entry name" value="Ribonuclease H-like"/>
    <property type="match status" value="1"/>
</dbReference>
<feature type="non-terminal residue" evidence="7">
    <location>
        <position position="1"/>
    </location>
</feature>
<dbReference type="InterPro" id="IPR012337">
    <property type="entry name" value="RNaseH-like_sf"/>
</dbReference>
<accession>A0ABN7VFI1</accession>
<name>A0ABN7VFI1_GIGMA</name>
<dbReference type="InterPro" id="IPR008906">
    <property type="entry name" value="HATC_C_dom"/>
</dbReference>
<evidence type="ECO:0000256" key="3">
    <source>
        <dbReference type="ARBA" id="ARBA00022771"/>
    </source>
</evidence>
<keyword evidence="4" id="KW-0862">Zinc</keyword>
<evidence type="ECO:0000256" key="5">
    <source>
        <dbReference type="ARBA" id="ARBA00023242"/>
    </source>
</evidence>
<feature type="domain" description="HAT C-terminal dimerisation" evidence="6">
    <location>
        <begin position="105"/>
        <end position="171"/>
    </location>
</feature>
<dbReference type="Pfam" id="PF05699">
    <property type="entry name" value="Dimer_Tnp_hAT"/>
    <property type="match status" value="1"/>
</dbReference>
<evidence type="ECO:0000256" key="4">
    <source>
        <dbReference type="ARBA" id="ARBA00022833"/>
    </source>
</evidence>
<dbReference type="Proteomes" id="UP000789901">
    <property type="component" value="Unassembled WGS sequence"/>
</dbReference>
<comment type="caution">
    <text evidence="7">The sequence shown here is derived from an EMBL/GenBank/DDBJ whole genome shotgun (WGS) entry which is preliminary data.</text>
</comment>
<dbReference type="PANTHER" id="PTHR46481:SF10">
    <property type="entry name" value="ZINC FINGER BED DOMAIN-CONTAINING PROTEIN 39"/>
    <property type="match status" value="1"/>
</dbReference>
<protein>
    <submittedName>
        <fullName evidence="7">7813_t:CDS:1</fullName>
    </submittedName>
</protein>
<keyword evidence="3" id="KW-0863">Zinc-finger</keyword>
<evidence type="ECO:0000259" key="6">
    <source>
        <dbReference type="Pfam" id="PF05699"/>
    </source>
</evidence>
<dbReference type="EMBL" id="CAJVQB010014232">
    <property type="protein sequence ID" value="CAG8767175.1"/>
    <property type="molecule type" value="Genomic_DNA"/>
</dbReference>
<evidence type="ECO:0000256" key="1">
    <source>
        <dbReference type="ARBA" id="ARBA00004123"/>
    </source>
</evidence>
<reference evidence="7 8" key="1">
    <citation type="submission" date="2021-06" db="EMBL/GenBank/DDBJ databases">
        <authorList>
            <person name="Kallberg Y."/>
            <person name="Tangrot J."/>
            <person name="Rosling A."/>
        </authorList>
    </citation>
    <scope>NUCLEOTIDE SEQUENCE [LARGE SCALE GENOMIC DNA]</scope>
    <source>
        <strain evidence="7 8">120-4 pot B 10/14</strain>
    </source>
</reference>
<keyword evidence="2" id="KW-0479">Metal-binding</keyword>
<proteinExistence type="predicted"/>
<gene>
    <name evidence="7" type="ORF">GMARGA_LOCUS18123</name>
</gene>
<dbReference type="PANTHER" id="PTHR46481">
    <property type="entry name" value="ZINC FINGER BED DOMAIN-CONTAINING PROTEIN 4"/>
    <property type="match status" value="1"/>
</dbReference>
<evidence type="ECO:0000313" key="7">
    <source>
        <dbReference type="EMBL" id="CAG8767175.1"/>
    </source>
</evidence>
<keyword evidence="5" id="KW-0539">Nucleus</keyword>
<evidence type="ECO:0000256" key="2">
    <source>
        <dbReference type="ARBA" id="ARBA00022723"/>
    </source>
</evidence>
<evidence type="ECO:0000313" key="8">
    <source>
        <dbReference type="Proteomes" id="UP000789901"/>
    </source>
</evidence>
<comment type="subcellular location">
    <subcellularLocation>
        <location evidence="1">Nucleus</location>
    </subcellularLocation>
</comment>
<sequence>PKQIKIDFFAKSGSHPHTKSKNHKLTKALVKFLIQDAQPISLAVSPNFHEFIKELDPMFSLSNEKPALREKYNNIKSLHQSLLTPINQSLNVCEEQPLAENISYHHNPSHWWNAQKSSFPLLSKLARQYLAISVTSTPSKRLFSEVSNIMTIRKTMLKPKLFEQMLFLKRNCDELENIYDSIV</sequence>
<keyword evidence="8" id="KW-1185">Reference proteome</keyword>